<dbReference type="EMBL" id="LR798253">
    <property type="protein sequence ID" value="CAB5217739.1"/>
    <property type="molecule type" value="Genomic_DNA"/>
</dbReference>
<protein>
    <submittedName>
        <fullName evidence="1">Uncharacterized protein</fullName>
    </submittedName>
</protein>
<proteinExistence type="predicted"/>
<organism evidence="1">
    <name type="scientific">uncultured Caudovirales phage</name>
    <dbReference type="NCBI Taxonomy" id="2100421"/>
    <lineage>
        <taxon>Viruses</taxon>
        <taxon>Duplodnaviria</taxon>
        <taxon>Heunggongvirae</taxon>
        <taxon>Uroviricota</taxon>
        <taxon>Caudoviricetes</taxon>
        <taxon>Peduoviridae</taxon>
        <taxon>Maltschvirus</taxon>
        <taxon>Maltschvirus maltsch</taxon>
    </lineage>
</organism>
<accession>A0A6J7WI85</accession>
<sequence length="110" mass="12255">MFQKHQYIRSKKLLKLVAGLDCQACGSGNMVQAAHTNWGGGKGRSVKADDNLVAALCLKCHFEIDQGKELTKDERRLMWYLAHNQTVAKLCEQGLWPADVPLPTMEAQLS</sequence>
<evidence type="ECO:0000313" key="1">
    <source>
        <dbReference type="EMBL" id="CAB5217739.1"/>
    </source>
</evidence>
<dbReference type="Gene3D" id="3.30.50.20">
    <property type="entry name" value="prophage-derive protein ybcO"/>
    <property type="match status" value="1"/>
</dbReference>
<name>A0A6J7WI85_9CAUD</name>
<gene>
    <name evidence="1" type="ORF">UFOVP205_16</name>
</gene>
<reference evidence="1" key="1">
    <citation type="submission" date="2020-05" db="EMBL/GenBank/DDBJ databases">
        <authorList>
            <person name="Chiriac C."/>
            <person name="Salcher M."/>
            <person name="Ghai R."/>
            <person name="Kavagutti S V."/>
        </authorList>
    </citation>
    <scope>NUCLEOTIDE SEQUENCE</scope>
</reference>